<dbReference type="GO" id="GO:0008270">
    <property type="term" value="F:zinc ion binding"/>
    <property type="evidence" value="ECO:0007669"/>
    <property type="project" value="InterPro"/>
</dbReference>
<dbReference type="InterPro" id="IPR052400">
    <property type="entry name" value="Zn2-C6_fungal_TF"/>
</dbReference>
<dbReference type="GO" id="GO:0000981">
    <property type="term" value="F:DNA-binding transcription factor activity, RNA polymerase II-specific"/>
    <property type="evidence" value="ECO:0007669"/>
    <property type="project" value="InterPro"/>
</dbReference>
<dbReference type="EMBL" id="QZAF01000209">
    <property type="protein sequence ID" value="THV70237.1"/>
    <property type="molecule type" value="Genomic_DNA"/>
</dbReference>
<evidence type="ECO:0000256" key="1">
    <source>
        <dbReference type="ARBA" id="ARBA00023242"/>
    </source>
</evidence>
<dbReference type="PROSITE" id="PS50048">
    <property type="entry name" value="ZN2_CY6_FUNGAL_2"/>
    <property type="match status" value="1"/>
</dbReference>
<evidence type="ECO:0000313" key="4">
    <source>
        <dbReference type="EMBL" id="THV70237.1"/>
    </source>
</evidence>
<dbReference type="InterPro" id="IPR021858">
    <property type="entry name" value="Fun_TF"/>
</dbReference>
<dbReference type="SMART" id="SM00066">
    <property type="entry name" value="GAL4"/>
    <property type="match status" value="1"/>
</dbReference>
<reference evidence="4 5" key="1">
    <citation type="submission" date="2018-10" db="EMBL/GenBank/DDBJ databases">
        <title>Fifty Aureobasidium pullulans genomes reveal a recombining polyextremotolerant generalist.</title>
        <authorList>
            <person name="Gostincar C."/>
            <person name="Turk M."/>
            <person name="Zajc J."/>
            <person name="Gunde-Cimerman N."/>
        </authorList>
    </citation>
    <scope>NUCLEOTIDE SEQUENCE [LARGE SCALE GENOMIC DNA]</scope>
    <source>
        <strain evidence="4 5">EXF-11900</strain>
    </source>
</reference>
<accession>A0A4S8SHU4</accession>
<keyword evidence="1" id="KW-0539">Nucleus</keyword>
<proteinExistence type="predicted"/>
<dbReference type="PANTHER" id="PTHR47657">
    <property type="entry name" value="STEROL REGULATORY ELEMENT-BINDING PROTEIN ECM22"/>
    <property type="match status" value="1"/>
</dbReference>
<protein>
    <recommendedName>
        <fullName evidence="3">Zn(2)-C6 fungal-type domain-containing protein</fullName>
    </recommendedName>
</protein>
<dbReference type="PROSITE" id="PS00463">
    <property type="entry name" value="ZN2_CY6_FUNGAL_1"/>
    <property type="match status" value="1"/>
</dbReference>
<feature type="compositionally biased region" description="Basic residues" evidence="2">
    <location>
        <begin position="92"/>
        <end position="101"/>
    </location>
</feature>
<evidence type="ECO:0000313" key="5">
    <source>
        <dbReference type="Proteomes" id="UP000304951"/>
    </source>
</evidence>
<sequence length="504" mass="56863">MSRRGVKGTRASTKTRRRRSRNIFERGIQPRAHAYHSENEVILGLRVQDSDESCMKMAALANLRHQAGPQISRHSHDHTEQMPPRSASSVEKRKRRPHVKSKNGCLTCKRRQVRCDEHRPECLNCGRLSRKCEYPDMKDSSVARLGNLPIRLPLTEHPGWLDRDSCFFNHLSCLIGDLQQRQRQQLVFGGLVLHDSNLISARTFKIAMQKDFVRHAICALSASHLSSLTKTTDMAHASAEYRYLAIRGLRQNLTDSDPDNLVGVLAASLVLSWQAPSSDEYTHTMQGVKSVLDFMDVNQQQSDLRSLLASSDEVSILRDATFSLPERPLTRALTVLSTVLKRIRSFKVDDEFKRGIKELSNYVSSLAMLSVTDTPAEYQLQALYPIRNWMYWFPSAFQRLAQGDPVVMLFFACYEMVHLAIAPVLPATNAPLSILKRAKIIENLDRQLTSLESSIHVSGFTSDERSQTLQILKSLMAGPRSWTQTNVITTPTGDSGQIGHTIND</sequence>
<dbReference type="SUPFAM" id="SSF57701">
    <property type="entry name" value="Zn2/Cys6 DNA-binding domain"/>
    <property type="match status" value="1"/>
</dbReference>
<dbReference type="PANTHER" id="PTHR47657:SF12">
    <property type="entry name" value="ZN(II)2CYS6 TRANSCRIPTION FACTOR (EUROFUNG)"/>
    <property type="match status" value="1"/>
</dbReference>
<evidence type="ECO:0000256" key="2">
    <source>
        <dbReference type="SAM" id="MobiDB-lite"/>
    </source>
</evidence>
<dbReference type="CDD" id="cd00067">
    <property type="entry name" value="GAL4"/>
    <property type="match status" value="1"/>
</dbReference>
<comment type="caution">
    <text evidence="4">The sequence shown here is derived from an EMBL/GenBank/DDBJ whole genome shotgun (WGS) entry which is preliminary data.</text>
</comment>
<evidence type="ECO:0000259" key="3">
    <source>
        <dbReference type="PROSITE" id="PS50048"/>
    </source>
</evidence>
<feature type="domain" description="Zn(2)-C6 fungal-type" evidence="3">
    <location>
        <begin position="104"/>
        <end position="134"/>
    </location>
</feature>
<dbReference type="Pfam" id="PF00172">
    <property type="entry name" value="Zn_clus"/>
    <property type="match status" value="1"/>
</dbReference>
<feature type="region of interest" description="Disordered" evidence="2">
    <location>
        <begin position="1"/>
        <end position="21"/>
    </location>
</feature>
<dbReference type="Gene3D" id="4.10.240.10">
    <property type="entry name" value="Zn(2)-C6 fungal-type DNA-binding domain"/>
    <property type="match status" value="1"/>
</dbReference>
<organism evidence="4 5">
    <name type="scientific">Aureobasidium pullulans</name>
    <name type="common">Black yeast</name>
    <name type="synonym">Pullularia pullulans</name>
    <dbReference type="NCBI Taxonomy" id="5580"/>
    <lineage>
        <taxon>Eukaryota</taxon>
        <taxon>Fungi</taxon>
        <taxon>Dikarya</taxon>
        <taxon>Ascomycota</taxon>
        <taxon>Pezizomycotina</taxon>
        <taxon>Dothideomycetes</taxon>
        <taxon>Dothideomycetidae</taxon>
        <taxon>Dothideales</taxon>
        <taxon>Saccotheciaceae</taxon>
        <taxon>Aureobasidium</taxon>
    </lineage>
</organism>
<dbReference type="Pfam" id="PF11951">
    <property type="entry name" value="Fungal_trans_2"/>
    <property type="match status" value="1"/>
</dbReference>
<name>A0A4S8SHU4_AURPU</name>
<feature type="region of interest" description="Disordered" evidence="2">
    <location>
        <begin position="67"/>
        <end position="102"/>
    </location>
</feature>
<dbReference type="InterPro" id="IPR036864">
    <property type="entry name" value="Zn2-C6_fun-type_DNA-bd_sf"/>
</dbReference>
<gene>
    <name evidence="4" type="ORF">D6D28_05297</name>
</gene>
<dbReference type="AlphaFoldDB" id="A0A4S8SHU4"/>
<dbReference type="Proteomes" id="UP000304951">
    <property type="component" value="Unassembled WGS sequence"/>
</dbReference>
<dbReference type="InterPro" id="IPR001138">
    <property type="entry name" value="Zn2Cys6_DnaBD"/>
</dbReference>